<evidence type="ECO:0000256" key="1">
    <source>
        <dbReference type="SAM" id="Coils"/>
    </source>
</evidence>
<dbReference type="RefSeq" id="WP_317902120.1">
    <property type="nucleotide sequence ID" value="NZ_JAIRBC010000012.1"/>
</dbReference>
<sequence length="192" mass="22263">MSQDLRKMFEGEREKPLSTLKEGHRERFLERLNTEIPLRDRPRFHFVRIAATILVLVCTGILIWNKDNNKPNDAPATTTTEHDDATVNPSISLGDLSPDLKKVEQYYLANINLELAQLQVSKKYRNVVDGYMSRLADLNDEYLRLNQELNQMGPNEQTITALIKNLQLRLQLLYKLKEKLNELKTKKNETVA</sequence>
<keyword evidence="3" id="KW-0472">Membrane</keyword>
<evidence type="ECO:0000313" key="5">
    <source>
        <dbReference type="Proteomes" id="UP001200642"/>
    </source>
</evidence>
<keyword evidence="3" id="KW-1133">Transmembrane helix</keyword>
<name>A0AAE3EWG4_9FLAO</name>
<keyword evidence="5" id="KW-1185">Reference proteome</keyword>
<dbReference type="EMBL" id="JAIRBC010000012">
    <property type="protein sequence ID" value="MCG2460972.1"/>
    <property type="molecule type" value="Genomic_DNA"/>
</dbReference>
<keyword evidence="1" id="KW-0175">Coiled coil</keyword>
<feature type="coiled-coil region" evidence="1">
    <location>
        <begin position="128"/>
        <end position="183"/>
    </location>
</feature>
<evidence type="ECO:0000256" key="3">
    <source>
        <dbReference type="SAM" id="Phobius"/>
    </source>
</evidence>
<organism evidence="4 5">
    <name type="scientific">Cerina litoralis</name>
    <dbReference type="NCBI Taxonomy" id="2874477"/>
    <lineage>
        <taxon>Bacteria</taxon>
        <taxon>Pseudomonadati</taxon>
        <taxon>Bacteroidota</taxon>
        <taxon>Flavobacteriia</taxon>
        <taxon>Flavobacteriales</taxon>
        <taxon>Flavobacteriaceae</taxon>
        <taxon>Cerina</taxon>
    </lineage>
</organism>
<feature type="transmembrane region" description="Helical" evidence="3">
    <location>
        <begin position="46"/>
        <end position="64"/>
    </location>
</feature>
<gene>
    <name evidence="4" type="ORF">K8352_09455</name>
</gene>
<keyword evidence="3" id="KW-0812">Transmembrane</keyword>
<evidence type="ECO:0000313" key="4">
    <source>
        <dbReference type="EMBL" id="MCG2460972.1"/>
    </source>
</evidence>
<dbReference type="Proteomes" id="UP001200642">
    <property type="component" value="Unassembled WGS sequence"/>
</dbReference>
<reference evidence="4" key="1">
    <citation type="submission" date="2023-02" db="EMBL/GenBank/DDBJ databases">
        <title>Genome of Flavobacteriaceae gen. nov. sp. strain F89.</title>
        <authorList>
            <person name="Wang Y."/>
        </authorList>
    </citation>
    <scope>NUCLEOTIDE SEQUENCE</scope>
    <source>
        <strain evidence="4">F89</strain>
    </source>
</reference>
<feature type="region of interest" description="Disordered" evidence="2">
    <location>
        <begin position="69"/>
        <end position="90"/>
    </location>
</feature>
<protein>
    <submittedName>
        <fullName evidence="4">Uncharacterized protein</fullName>
    </submittedName>
</protein>
<accession>A0AAE3EWG4</accession>
<evidence type="ECO:0000256" key="2">
    <source>
        <dbReference type="SAM" id="MobiDB-lite"/>
    </source>
</evidence>
<dbReference type="AlphaFoldDB" id="A0AAE3EWG4"/>
<comment type="caution">
    <text evidence="4">The sequence shown here is derived from an EMBL/GenBank/DDBJ whole genome shotgun (WGS) entry which is preliminary data.</text>
</comment>
<proteinExistence type="predicted"/>